<dbReference type="InterPro" id="IPR028998">
    <property type="entry name" value="RimP_C"/>
</dbReference>
<dbReference type="SUPFAM" id="SSF74942">
    <property type="entry name" value="YhbC-like, C-terminal domain"/>
    <property type="match status" value="1"/>
</dbReference>
<dbReference type="Proteomes" id="UP001055804">
    <property type="component" value="Unassembled WGS sequence"/>
</dbReference>
<keyword evidence="1 3" id="KW-0963">Cytoplasm</keyword>
<dbReference type="InterPro" id="IPR036847">
    <property type="entry name" value="RimP_C_sf"/>
</dbReference>
<dbReference type="InterPro" id="IPR035956">
    <property type="entry name" value="RimP_N_sf"/>
</dbReference>
<comment type="caution">
    <text evidence="6">The sequence shown here is derived from an EMBL/GenBank/DDBJ whole genome shotgun (WGS) entry which is preliminary data.</text>
</comment>
<dbReference type="Gene3D" id="3.30.300.70">
    <property type="entry name" value="RimP-like superfamily, N-terminal"/>
    <property type="match status" value="1"/>
</dbReference>
<evidence type="ECO:0000256" key="3">
    <source>
        <dbReference type="HAMAP-Rule" id="MF_01077"/>
    </source>
</evidence>
<comment type="function">
    <text evidence="3">Required for maturation of 30S ribosomal subunits.</text>
</comment>
<dbReference type="InterPro" id="IPR003728">
    <property type="entry name" value="Ribosome_maturation_RimP"/>
</dbReference>
<dbReference type="NCBIfam" id="NF000932">
    <property type="entry name" value="PRK00092.2-5"/>
    <property type="match status" value="1"/>
</dbReference>
<dbReference type="HAMAP" id="MF_01077">
    <property type="entry name" value="RimP"/>
    <property type="match status" value="1"/>
</dbReference>
<dbReference type="CDD" id="cd01734">
    <property type="entry name" value="YlxS_C"/>
    <property type="match status" value="1"/>
</dbReference>
<dbReference type="Pfam" id="PF02576">
    <property type="entry name" value="RimP_N"/>
    <property type="match status" value="1"/>
</dbReference>
<proteinExistence type="inferred from homology"/>
<comment type="subcellular location">
    <subcellularLocation>
        <location evidence="3">Cytoplasm</location>
    </subcellularLocation>
</comment>
<dbReference type="EMBL" id="JAMZFT010000002">
    <property type="protein sequence ID" value="MCP1336426.1"/>
    <property type="molecule type" value="Genomic_DNA"/>
</dbReference>
<evidence type="ECO:0000259" key="5">
    <source>
        <dbReference type="Pfam" id="PF17384"/>
    </source>
</evidence>
<dbReference type="FunFam" id="3.30.300.70:FF:000001">
    <property type="entry name" value="Ribosome maturation factor RimP"/>
    <property type="match status" value="1"/>
</dbReference>
<reference evidence="6" key="1">
    <citation type="submission" date="2022-06" db="EMBL/GenBank/DDBJ databases">
        <title>Isolation and Genomics of Futiania mangrovii gen. nov., sp. nov., a Rare and Metabolically-versatile member in the Class Alphaproteobacteria.</title>
        <authorList>
            <person name="Liu L."/>
            <person name="Huang W.-C."/>
            <person name="Pan J."/>
            <person name="Li J."/>
            <person name="Huang Y."/>
            <person name="Du H."/>
            <person name="Liu Y."/>
            <person name="Li M."/>
        </authorList>
    </citation>
    <scope>NUCLEOTIDE SEQUENCE</scope>
    <source>
        <strain evidence="6">FT118</strain>
    </source>
</reference>
<name>A0A9J6PK28_9PROT</name>
<evidence type="ECO:0000256" key="1">
    <source>
        <dbReference type="ARBA" id="ARBA00022490"/>
    </source>
</evidence>
<evidence type="ECO:0000259" key="4">
    <source>
        <dbReference type="Pfam" id="PF02576"/>
    </source>
</evidence>
<evidence type="ECO:0000313" key="6">
    <source>
        <dbReference type="EMBL" id="MCP1336426.1"/>
    </source>
</evidence>
<evidence type="ECO:0000256" key="2">
    <source>
        <dbReference type="ARBA" id="ARBA00022517"/>
    </source>
</evidence>
<feature type="domain" description="Ribosome maturation factor RimP C-terminal" evidence="5">
    <location>
        <begin position="92"/>
        <end position="161"/>
    </location>
</feature>
<protein>
    <recommendedName>
        <fullName evidence="3">Ribosome maturation factor RimP</fullName>
    </recommendedName>
</protein>
<keyword evidence="2 3" id="KW-0690">Ribosome biogenesis</keyword>
<sequence length="180" mass="19143">MERRIAASPIEQQIAELAAPVAETLGLEIVRVRMTGGDRAVLQIMTERADGTVNIDDCAALSRELSAILDVEDPIQGRYALEVSSPGIDRPLTRDKDFAAYAGHVAKVETASPIDGRRRWRGTILGLEDGPEGTVLRMELDGGEIAALPLDLVSGAKLVLTDALIEATKTRAAAAGGEKE</sequence>
<comment type="similarity">
    <text evidence="3">Belongs to the RimP family.</text>
</comment>
<dbReference type="RefSeq" id="WP_269332385.1">
    <property type="nucleotide sequence ID" value="NZ_JAMZFT010000002.1"/>
</dbReference>
<evidence type="ECO:0000313" key="7">
    <source>
        <dbReference type="Proteomes" id="UP001055804"/>
    </source>
</evidence>
<feature type="domain" description="Ribosome maturation factor RimP N-terminal" evidence="4">
    <location>
        <begin position="18"/>
        <end position="89"/>
    </location>
</feature>
<dbReference type="AlphaFoldDB" id="A0A9J6PK28"/>
<dbReference type="GO" id="GO:0005829">
    <property type="term" value="C:cytosol"/>
    <property type="evidence" value="ECO:0007669"/>
    <property type="project" value="TreeGrafter"/>
</dbReference>
<dbReference type="PANTHER" id="PTHR33867">
    <property type="entry name" value="RIBOSOME MATURATION FACTOR RIMP"/>
    <property type="match status" value="1"/>
</dbReference>
<dbReference type="GO" id="GO:0000028">
    <property type="term" value="P:ribosomal small subunit assembly"/>
    <property type="evidence" value="ECO:0007669"/>
    <property type="project" value="TreeGrafter"/>
</dbReference>
<accession>A0A9J6PK28</accession>
<dbReference type="InterPro" id="IPR028989">
    <property type="entry name" value="RimP_N"/>
</dbReference>
<gene>
    <name evidence="3 6" type="primary">rimP</name>
    <name evidence="6" type="ORF">NJQ99_08415</name>
</gene>
<dbReference type="PANTHER" id="PTHR33867:SF1">
    <property type="entry name" value="RIBOSOME MATURATION FACTOR RIMP"/>
    <property type="match status" value="1"/>
</dbReference>
<keyword evidence="7" id="KW-1185">Reference proteome</keyword>
<dbReference type="SUPFAM" id="SSF75420">
    <property type="entry name" value="YhbC-like, N-terminal domain"/>
    <property type="match status" value="1"/>
</dbReference>
<organism evidence="6 7">
    <name type="scientific">Futiania mangrovi</name>
    <dbReference type="NCBI Taxonomy" id="2959716"/>
    <lineage>
        <taxon>Bacteria</taxon>
        <taxon>Pseudomonadati</taxon>
        <taxon>Pseudomonadota</taxon>
        <taxon>Alphaproteobacteria</taxon>
        <taxon>Futianiales</taxon>
        <taxon>Futianiaceae</taxon>
        <taxon>Futiania</taxon>
    </lineage>
</organism>
<dbReference type="GO" id="GO:0006412">
    <property type="term" value="P:translation"/>
    <property type="evidence" value="ECO:0007669"/>
    <property type="project" value="TreeGrafter"/>
</dbReference>
<dbReference type="Pfam" id="PF17384">
    <property type="entry name" value="DUF150_C"/>
    <property type="match status" value="1"/>
</dbReference>